<dbReference type="AlphaFoldDB" id="A0A369YBA2"/>
<evidence type="ECO:0000313" key="1">
    <source>
        <dbReference type="EMBL" id="RDE70602.1"/>
    </source>
</evidence>
<protein>
    <submittedName>
        <fullName evidence="1">Uncharacterized protein</fullName>
    </submittedName>
</protein>
<reference evidence="1 2" key="1">
    <citation type="submission" date="2018-05" db="EMBL/GenBank/DDBJ databases">
        <title>Draft Genome Sequences for a Diverse set of 7 Haemophilus Species.</title>
        <authorList>
            <person name="Nichols M."/>
            <person name="Topaz N."/>
            <person name="Wang X."/>
            <person name="Wang X."/>
            <person name="Boxrud D."/>
        </authorList>
    </citation>
    <scope>NUCLEOTIDE SEQUENCE [LARGE SCALE GENOMIC DNA]</scope>
    <source>
        <strain evidence="1 2">C2002001239</strain>
    </source>
</reference>
<gene>
    <name evidence="1" type="ORF">DPV93_08740</name>
</gene>
<dbReference type="EMBL" id="QEPN01000007">
    <property type="protein sequence ID" value="RDE70602.1"/>
    <property type="molecule type" value="Genomic_DNA"/>
</dbReference>
<organism evidence="1 2">
    <name type="scientific">Haemophilus sputorum</name>
    <dbReference type="NCBI Taxonomy" id="1078480"/>
    <lineage>
        <taxon>Bacteria</taxon>
        <taxon>Pseudomonadati</taxon>
        <taxon>Pseudomonadota</taxon>
        <taxon>Gammaproteobacteria</taxon>
        <taxon>Pasteurellales</taxon>
        <taxon>Pasteurellaceae</taxon>
        <taxon>Haemophilus</taxon>
    </lineage>
</organism>
<comment type="caution">
    <text evidence="1">The sequence shown here is derived from an EMBL/GenBank/DDBJ whole genome shotgun (WGS) entry which is preliminary data.</text>
</comment>
<sequence length="255" mass="29959">MYSQSSLCLEYKALAEWVFKRLELDRVINHQTSEETITDEIIRRLKIWKINNSNSKFSIREFTKQQEAINGADFEWDWYFVDSSGKNWLGFRIQAKVLNLKSNRFLSLDHSNKNGHQLNLLVNSSNSDSRIPFYCFYLYKDNESPLKGCSLSSPNNVNQLLKIDKKPKVDDVLKISFPWHKMFCNQRCKKLSLPSKLLLNLKNLGFDNVTLLNKEEISDIKNFLNNDSDTYDVEEYPFSSSPDRVTIIRENKEYD</sequence>
<dbReference type="InterPro" id="IPR046723">
    <property type="entry name" value="DUF6615"/>
</dbReference>
<dbReference type="Proteomes" id="UP000253872">
    <property type="component" value="Unassembled WGS sequence"/>
</dbReference>
<proteinExistence type="predicted"/>
<dbReference type="Pfam" id="PF20320">
    <property type="entry name" value="DUF6615"/>
    <property type="match status" value="1"/>
</dbReference>
<dbReference type="RefSeq" id="WP_111403726.1">
    <property type="nucleotide sequence ID" value="NZ_QEPN01000007.1"/>
</dbReference>
<evidence type="ECO:0000313" key="2">
    <source>
        <dbReference type="Proteomes" id="UP000253872"/>
    </source>
</evidence>
<name>A0A369YBA2_9PAST</name>
<accession>A0A369YBA2</accession>